<name>A0A8J3B4L6_9BURK</name>
<dbReference type="RefSeq" id="WP_188420931.1">
    <property type="nucleotide sequence ID" value="NZ_BMDP01000002.1"/>
</dbReference>
<feature type="domain" description="Filamentous haemagglutinin FhaB/tRNA nuclease CdiA-like TPS" evidence="1">
    <location>
        <begin position="69"/>
        <end position="189"/>
    </location>
</feature>
<accession>A0A8J3B4L6</accession>
<dbReference type="InterPro" id="IPR011050">
    <property type="entry name" value="Pectin_lyase_fold/virulence"/>
</dbReference>
<gene>
    <name evidence="2" type="ORF">GCM10011430_18780</name>
</gene>
<dbReference type="Gene3D" id="2.160.20.10">
    <property type="entry name" value="Single-stranded right-handed beta-helix, Pectin lyase-like"/>
    <property type="match status" value="1"/>
</dbReference>
<dbReference type="SUPFAM" id="SSF51126">
    <property type="entry name" value="Pectin lyase-like"/>
    <property type="match status" value="1"/>
</dbReference>
<dbReference type="NCBIfam" id="TIGR01901">
    <property type="entry name" value="adhes_NPXG"/>
    <property type="match status" value="1"/>
</dbReference>
<dbReference type="EMBL" id="BMDP01000002">
    <property type="protein sequence ID" value="GGI54704.1"/>
    <property type="molecule type" value="Genomic_DNA"/>
</dbReference>
<proteinExistence type="predicted"/>
<dbReference type="SMART" id="SM00912">
    <property type="entry name" value="Haemagg_act"/>
    <property type="match status" value="1"/>
</dbReference>
<reference evidence="2" key="2">
    <citation type="submission" date="2020-09" db="EMBL/GenBank/DDBJ databases">
        <authorList>
            <person name="Sun Q."/>
            <person name="Sedlacek I."/>
        </authorList>
    </citation>
    <scope>NUCLEOTIDE SEQUENCE</scope>
    <source>
        <strain evidence="2">CCM 7664</strain>
    </source>
</reference>
<dbReference type="GO" id="GO:0003824">
    <property type="term" value="F:catalytic activity"/>
    <property type="evidence" value="ECO:0007669"/>
    <property type="project" value="UniProtKB-ARBA"/>
</dbReference>
<dbReference type="InterPro" id="IPR025157">
    <property type="entry name" value="Hemagglutinin_rpt"/>
</dbReference>
<dbReference type="Proteomes" id="UP000627205">
    <property type="component" value="Unassembled WGS sequence"/>
</dbReference>
<dbReference type="InterPro" id="IPR010069">
    <property type="entry name" value="CdiA_FHA1_rpt"/>
</dbReference>
<sequence>MKKQSNLDIDSMESNVVCATRRPWVSLVAKAVTFLYLAQIIGPVASAFAQVVAYKNAPAGRRPIMDAANNGVPIVNIAPPSAGGVSRNQYQDFNVAPKGLILNNSRNNSKTQLGGWVAGNPQMGATPARVILNEVVSGNPSRLRGTIEVAGQKAAIVVANPNGVSCDGCGFLNTDRATLAAGAPRFGSNGALTGFNVGQGQLNIGTQGLNAANIEQLDLIARGIVIEGEIWSRNLNVIAGRNEVLYGTLQAIAKNGSDSAPEFAIDIKELGGMYANQIYMVATEQGLGVNSTGRIAALQGNLTLATNGDLALTDGYAKQNLQLAASGNIVLKDKAIGDSAVRIASLGNLDNLGIVFSGGDIEMKAAAINDNKGKLMAAGDLSMHAHAISLNETTLTADGNAMLSASTDDVQADKSTLYAGGNLGIAAAERIVNADGVWQARGNVSLQTKSIDNRASSILANQALNMTTSSDGLLDNQAGTLVGNVAVALNGSEIRNAQGTIATDGILYIDTKNAQLDNTDGNIQAGADATVSVAALDNTNGTLASSGNMALDIDGDYINKGILSSEKDFTVSAKNITNNGTLNASQKMVVNTGDLLNEGEISAGNETTLNLAGALTNTATGLIDGSATTIDANTVDNTGRVYGDLLKIQADTLNNSDTGVIAARENLLVGARNIGNTNGGLIYSLGDIAMAGGFSDENAATGEIETLLNASSKIEAAGNIDIAAKDLINRNDELVTRTVTSSVAINKTQIQRHESSDLTKYNPAQLGWSSKLGRGMGAYVLPSAAYPFATYGTEPKDEAYTRRCRDGDCEYTYRYTNSDPIWALFGVTPGQFALLNNKILAFNANLTARSFDDWREYKWTRKDITDTVVDSTRPAEILAGNGLTIDASNSVLNDNSSMVAGGTINIVGANVENRGTQGTRTERDVGRLRIRYVTRTTNDPELDWYDQGAVTGAPVVTTTTLQAYTYKQNASTPVASRDLTSNAGSTPVAPLPEDAIDQLSGQTQYREWTIPNSSILTAKTAPDAKYLVESDPRFTIKNNFLSSDYYREKLIASPELQLKRYGDGFVEQQLINDQILALTGKRYLSGYTDTESEYKSLMDAGIAFVQQYQISPGVVLSAEQMALLTTDIVMLIKQPVTLADGSVQEVLVPQVYLRRPQEGDLLPSGGLIAGSDVTIKSAHDIVNSGQISADNETTLVAGNDLTNRDGRISGQDVYARANNDFKNISGTIIGTGEDSQVALSAGRDIVLETRTIAGETKRTATTIASKRVNVDRIATVQGGDVTLDAGRDMIGKASAVLADKDLAVVAGRDIKVNALETSYAINDQRGGRVTKGRSAYHKEESVTNELAIFGAGNSVVLAAGTAGKGDIALIGVNAAAGDSIVMQGTNVAIQAVKDSQLDDIQNVSKNRYARYMRSDEKLSGGVISAGNDLIVRATGEAGAADENGIVKPIAGTGNVKLSGAYLQSQNGQVGVVANNNVEIGAIKTEHATAYEYYKKSKSMFSTKVVTISDLATREQVEGSVVSGKSVAVQAGNLIDMTGDVLVKASQIVADNDLQITAGRNLTIGADQQQSKSYYFYEKKKSGMFSGGGFGVTIGSQKLTQKQWVTKETNVGSTVGSVGGNVDLSAGKQYTQTASQVSSPDGDVNIIAQKVDINAVADSQLARSEQRFKQSGLTVAISSPVISAIQTVQQMAQAAGQTSDGRMQALAGATSALAINDAYGAIQRGQGVDVGDKTNQIITSRDANGNVTGSRDANAADKVGGINVSISYGSSKSESKSTQASSTAVGSAIAAGGDVTIVAAGAGKDSDITVHGSNITAGNNLAMLAEDEIKLIAARNTAEQHSSNKSSSGSLGVSIGTSGFGVTASASSGRGKADGSDVGWTNTHVTAGDQVAMQSGGNTTIKGAAVSGNQVIANVGGDLNIESLQDTSQYDSKQKNIGGSITVGASVSGSISYSKSNVNSDYASVTEQSGIKAGDDGFQVNVDGNTDLKGAVIASTDKAVEDGKNSLVTASLTMSDIQNKAEYEGESMGLNLGSSVSLDGKLAPSGTSLGYGSDSDNASSVTQSGVSGIAGNKDVRTGDKETGIQKIFDAERVQHEIDAQMKITQAFGREAPKAAANFAASQMQGLKDQAMAAVQAGDESKAAQLLAEVGKWDEGGAYRIALHTALGGFAGGVDGALGASAAASAAPLLNQLQDGVLTALKDAGIGETVAKAAAQLIAQGTAASVGAVVSGGNVAGAGMAFNTDTNNRQLHPEEKTLAQKLAKLSGGKYTAEQIEEQMRSMDVVINGEVEPGIVDVVLDGKPLDEGSTWVPGGGTVVVQSLADMNPELRAFIVQNTTGEGIPGTITYAGPFDAPSVPKVINTPPIQTAACPYGAFDCAAGIPVDNLVQRRNNAADFASWLSTQSGRFSSLSTAYGAYLSMNPNPVSQAGAATQYGMAGIAEIVEFSAGALEQFLRPNIGATTVNSLTDLAAKPMMDRYPLGAPFTNEVLEMWKNSSTAQEMQNKINGKE</sequence>
<evidence type="ECO:0000259" key="1">
    <source>
        <dbReference type="SMART" id="SM00912"/>
    </source>
</evidence>
<reference evidence="2" key="1">
    <citation type="journal article" date="2014" name="Int. J. Syst. Evol. Microbiol.">
        <title>Complete genome sequence of Corynebacterium casei LMG S-19264T (=DSM 44701T), isolated from a smear-ripened cheese.</title>
        <authorList>
            <consortium name="US DOE Joint Genome Institute (JGI-PGF)"/>
            <person name="Walter F."/>
            <person name="Albersmeier A."/>
            <person name="Kalinowski J."/>
            <person name="Ruckert C."/>
        </authorList>
    </citation>
    <scope>NUCLEOTIDE SEQUENCE</scope>
    <source>
        <strain evidence="2">CCM 7664</strain>
    </source>
</reference>
<evidence type="ECO:0000313" key="2">
    <source>
        <dbReference type="EMBL" id="GGI54704.1"/>
    </source>
</evidence>
<organism evidence="2 3">
    <name type="scientific">Oxalicibacterium solurbis</name>
    <dbReference type="NCBI Taxonomy" id="69280"/>
    <lineage>
        <taxon>Bacteria</taxon>
        <taxon>Pseudomonadati</taxon>
        <taxon>Pseudomonadota</taxon>
        <taxon>Betaproteobacteria</taxon>
        <taxon>Burkholderiales</taxon>
        <taxon>Oxalobacteraceae</taxon>
        <taxon>Oxalicibacterium</taxon>
    </lineage>
</organism>
<dbReference type="Pfam" id="PF13332">
    <property type="entry name" value="Fil_haemagg_2"/>
    <property type="match status" value="2"/>
</dbReference>
<evidence type="ECO:0000313" key="3">
    <source>
        <dbReference type="Proteomes" id="UP000627205"/>
    </source>
</evidence>
<comment type="caution">
    <text evidence="2">The sequence shown here is derived from an EMBL/GenBank/DDBJ whole genome shotgun (WGS) entry which is preliminary data.</text>
</comment>
<dbReference type="Pfam" id="PF05860">
    <property type="entry name" value="TPS"/>
    <property type="match status" value="1"/>
</dbReference>
<dbReference type="NCBIfam" id="TIGR01731">
    <property type="entry name" value="fil_hemag_20aa"/>
    <property type="match status" value="7"/>
</dbReference>
<keyword evidence="3" id="KW-1185">Reference proteome</keyword>
<dbReference type="InterPro" id="IPR012334">
    <property type="entry name" value="Pectin_lyas_fold"/>
</dbReference>
<dbReference type="InterPro" id="IPR008638">
    <property type="entry name" value="FhaB/CdiA-like_TPS"/>
</dbReference>
<protein>
    <recommendedName>
        <fullName evidence="1">Filamentous haemagglutinin FhaB/tRNA nuclease CdiA-like TPS domain-containing protein</fullName>
    </recommendedName>
</protein>